<gene>
    <name evidence="2" type="ORF">MSZNOR_0344</name>
</gene>
<dbReference type="Gene3D" id="1.25.40.10">
    <property type="entry name" value="Tetratricopeptide repeat domain"/>
    <property type="match status" value="1"/>
</dbReference>
<dbReference type="Proteomes" id="UP001162030">
    <property type="component" value="Chromosome"/>
</dbReference>
<sequence length="178" mass="19852">MGTPKEKTRTKGHRSNRFDRIAGSADSLFAEACERLDSGAVRDAFELFFAAAKADHLGAQVNLGFLFDTGTGVEKNREKAMYWYRKAARRGEASAANNIGTIFRDEGKWRLSLRWFEKAIELGSAETLLEVAKLWAGPLNQPLKAKQALTTLLEANDISEVCEEEAMRLKEILEKQGV</sequence>
<protein>
    <recommendedName>
        <fullName evidence="4">Sel1 repeat family protein</fullName>
    </recommendedName>
</protein>
<name>A0ABN8WZC3_9GAMM</name>
<dbReference type="PROSITE" id="PS50005">
    <property type="entry name" value="TPR"/>
    <property type="match status" value="1"/>
</dbReference>
<evidence type="ECO:0000256" key="1">
    <source>
        <dbReference type="PROSITE-ProRule" id="PRU00339"/>
    </source>
</evidence>
<dbReference type="InterPro" id="IPR006597">
    <property type="entry name" value="Sel1-like"/>
</dbReference>
<evidence type="ECO:0000313" key="2">
    <source>
        <dbReference type="EMBL" id="CAI8734469.1"/>
    </source>
</evidence>
<dbReference type="InterPro" id="IPR052945">
    <property type="entry name" value="Mitotic_Regulator"/>
</dbReference>
<dbReference type="Pfam" id="PF08238">
    <property type="entry name" value="Sel1"/>
    <property type="match status" value="2"/>
</dbReference>
<evidence type="ECO:0000313" key="3">
    <source>
        <dbReference type="Proteomes" id="UP001162030"/>
    </source>
</evidence>
<reference evidence="2 3" key="1">
    <citation type="submission" date="2023-03" db="EMBL/GenBank/DDBJ databases">
        <authorList>
            <person name="Pearce D."/>
        </authorList>
    </citation>
    <scope>NUCLEOTIDE SEQUENCE [LARGE SCALE GENOMIC DNA]</scope>
    <source>
        <strain evidence="2">Msz</strain>
    </source>
</reference>
<dbReference type="PANTHER" id="PTHR43628:SF1">
    <property type="entry name" value="CHITIN SYNTHASE REGULATORY FACTOR 2-RELATED"/>
    <property type="match status" value="1"/>
</dbReference>
<dbReference type="SUPFAM" id="SSF81901">
    <property type="entry name" value="HCP-like"/>
    <property type="match status" value="1"/>
</dbReference>
<keyword evidence="1" id="KW-0802">TPR repeat</keyword>
<feature type="repeat" description="TPR" evidence="1">
    <location>
        <begin position="93"/>
        <end position="126"/>
    </location>
</feature>
<organism evidence="2 3">
    <name type="scientific">Methylocaldum szegediense</name>
    <dbReference type="NCBI Taxonomy" id="73780"/>
    <lineage>
        <taxon>Bacteria</taxon>
        <taxon>Pseudomonadati</taxon>
        <taxon>Pseudomonadota</taxon>
        <taxon>Gammaproteobacteria</taxon>
        <taxon>Methylococcales</taxon>
        <taxon>Methylococcaceae</taxon>
        <taxon>Methylocaldum</taxon>
    </lineage>
</organism>
<accession>A0ABN8WZC3</accession>
<dbReference type="RefSeq" id="WP_084162087.1">
    <property type="nucleotide sequence ID" value="NZ_OX458333.1"/>
</dbReference>
<dbReference type="SMART" id="SM00671">
    <property type="entry name" value="SEL1"/>
    <property type="match status" value="2"/>
</dbReference>
<keyword evidence="3" id="KW-1185">Reference proteome</keyword>
<dbReference type="PANTHER" id="PTHR43628">
    <property type="entry name" value="ACTIVATOR OF C KINASE PROTEIN 1-RELATED"/>
    <property type="match status" value="1"/>
</dbReference>
<dbReference type="InterPro" id="IPR011990">
    <property type="entry name" value="TPR-like_helical_dom_sf"/>
</dbReference>
<evidence type="ECO:0008006" key="4">
    <source>
        <dbReference type="Google" id="ProtNLM"/>
    </source>
</evidence>
<proteinExistence type="predicted"/>
<dbReference type="InterPro" id="IPR019734">
    <property type="entry name" value="TPR_rpt"/>
</dbReference>
<dbReference type="EMBL" id="OX458333">
    <property type="protein sequence ID" value="CAI8734469.1"/>
    <property type="molecule type" value="Genomic_DNA"/>
</dbReference>